<evidence type="ECO:0000313" key="7">
    <source>
        <dbReference type="EMBL" id="RYC32689.1"/>
    </source>
</evidence>
<feature type="region of interest" description="Disordered" evidence="5">
    <location>
        <begin position="1"/>
        <end position="39"/>
    </location>
</feature>
<dbReference type="Proteomes" id="UP000290759">
    <property type="component" value="Unassembled WGS sequence"/>
</dbReference>
<dbReference type="SUPFAM" id="SSF46626">
    <property type="entry name" value="Cytochrome c"/>
    <property type="match status" value="1"/>
</dbReference>
<gene>
    <name evidence="7" type="ORF">D3273_07985</name>
</gene>
<dbReference type="InterPro" id="IPR036909">
    <property type="entry name" value="Cyt_c-like_dom_sf"/>
</dbReference>
<evidence type="ECO:0000259" key="6">
    <source>
        <dbReference type="PROSITE" id="PS51007"/>
    </source>
</evidence>
<dbReference type="Gene3D" id="1.10.760.10">
    <property type="entry name" value="Cytochrome c-like domain"/>
    <property type="match status" value="1"/>
</dbReference>
<dbReference type="GO" id="GO:0020037">
    <property type="term" value="F:heme binding"/>
    <property type="evidence" value="ECO:0007669"/>
    <property type="project" value="InterPro"/>
</dbReference>
<dbReference type="PROSITE" id="PS51007">
    <property type="entry name" value="CYTC"/>
    <property type="match status" value="1"/>
</dbReference>
<dbReference type="Pfam" id="PF13442">
    <property type="entry name" value="Cytochrome_CBB3"/>
    <property type="match status" value="1"/>
</dbReference>
<evidence type="ECO:0000313" key="8">
    <source>
        <dbReference type="Proteomes" id="UP000290759"/>
    </source>
</evidence>
<evidence type="ECO:0000256" key="4">
    <source>
        <dbReference type="PROSITE-ProRule" id="PRU00433"/>
    </source>
</evidence>
<sequence>MDSQAKAKQWDENAFFANHSSMREPVPGTVARDAPDAPAPQPKVITAALLERGRTEFNVFCSPCHGQSGDGRGMIVQRGFPAPPPLWLPRLEQATAGYIYDVITNGHGVMYSYADRVKSADRWAVIAYVRALQQSQDAKPADLPAEDRALLEAAR</sequence>
<dbReference type="AlphaFoldDB" id="A0A4Q2U7L4"/>
<name>A0A4Q2U7L4_9HYPH</name>
<evidence type="ECO:0000256" key="3">
    <source>
        <dbReference type="ARBA" id="ARBA00023004"/>
    </source>
</evidence>
<reference evidence="7 8" key="1">
    <citation type="submission" date="2018-12" db="EMBL/GenBank/DDBJ databases">
        <authorList>
            <person name="Grouzdev D.S."/>
            <person name="Krutkina M.S."/>
        </authorList>
    </citation>
    <scope>NUCLEOTIDE SEQUENCE [LARGE SCALE GENOMIC DNA]</scope>
    <source>
        <strain evidence="7 8">RmlP026</strain>
    </source>
</reference>
<organism evidence="7 8">
    <name type="scientific">Lichenibacterium minor</name>
    <dbReference type="NCBI Taxonomy" id="2316528"/>
    <lineage>
        <taxon>Bacteria</taxon>
        <taxon>Pseudomonadati</taxon>
        <taxon>Pseudomonadota</taxon>
        <taxon>Alphaproteobacteria</taxon>
        <taxon>Hyphomicrobiales</taxon>
        <taxon>Lichenihabitantaceae</taxon>
        <taxon>Lichenibacterium</taxon>
    </lineage>
</organism>
<reference evidence="7 8" key="2">
    <citation type="submission" date="2019-02" db="EMBL/GenBank/DDBJ databases">
        <title>'Lichenibacterium ramalinii' gen. nov. sp. nov., 'Lichenibacterium minor' gen. nov. sp. nov.</title>
        <authorList>
            <person name="Pankratov T."/>
        </authorList>
    </citation>
    <scope>NUCLEOTIDE SEQUENCE [LARGE SCALE GENOMIC DNA]</scope>
    <source>
        <strain evidence="7 8">RmlP026</strain>
    </source>
</reference>
<protein>
    <submittedName>
        <fullName evidence="7">Cytochrome c</fullName>
    </submittedName>
</protein>
<accession>A0A4Q2U7L4</accession>
<dbReference type="EMBL" id="QYBB01000006">
    <property type="protein sequence ID" value="RYC32689.1"/>
    <property type="molecule type" value="Genomic_DNA"/>
</dbReference>
<evidence type="ECO:0000256" key="1">
    <source>
        <dbReference type="ARBA" id="ARBA00022617"/>
    </source>
</evidence>
<dbReference type="PANTHER" id="PTHR40394">
    <property type="entry name" value="LIPOPROTEIN-RELATED"/>
    <property type="match status" value="1"/>
</dbReference>
<proteinExistence type="predicted"/>
<keyword evidence="8" id="KW-1185">Reference proteome</keyword>
<keyword evidence="2 4" id="KW-0479">Metal-binding</keyword>
<keyword evidence="1 4" id="KW-0349">Heme</keyword>
<dbReference type="PANTHER" id="PTHR40394:SF2">
    <property type="entry name" value="QUINOL:CYTOCHROME C OXIDOREDUCTASE MEMBRANE PROTEIN"/>
    <property type="match status" value="1"/>
</dbReference>
<dbReference type="OrthoDB" id="335174at2"/>
<dbReference type="InterPro" id="IPR009056">
    <property type="entry name" value="Cyt_c-like_dom"/>
</dbReference>
<feature type="domain" description="Cytochrome c" evidence="6">
    <location>
        <begin position="48"/>
        <end position="133"/>
    </location>
</feature>
<comment type="caution">
    <text evidence="7">The sequence shown here is derived from an EMBL/GenBank/DDBJ whole genome shotgun (WGS) entry which is preliminary data.</text>
</comment>
<evidence type="ECO:0000256" key="5">
    <source>
        <dbReference type="SAM" id="MobiDB-lite"/>
    </source>
</evidence>
<evidence type="ECO:0000256" key="2">
    <source>
        <dbReference type="ARBA" id="ARBA00022723"/>
    </source>
</evidence>
<dbReference type="GO" id="GO:0046872">
    <property type="term" value="F:metal ion binding"/>
    <property type="evidence" value="ECO:0007669"/>
    <property type="project" value="UniProtKB-KW"/>
</dbReference>
<dbReference type="GO" id="GO:0009055">
    <property type="term" value="F:electron transfer activity"/>
    <property type="evidence" value="ECO:0007669"/>
    <property type="project" value="InterPro"/>
</dbReference>
<keyword evidence="3 4" id="KW-0408">Iron</keyword>